<sequence>MAPGTHGRGAKLALLVGWDFYRAGGLTFHLIFSMEGLAFLRGQLPAERTPMPPKLQGHQCTEHRCAPMAQAIVTQELERFQDCLSHGRKYCNDKANNWKTVTDCAVDHIHHITSRTKKMMESLAAIAL</sequence>
<dbReference type="Ensembl" id="ENSPMRT00000029948.1">
    <property type="protein sequence ID" value="ENSPMRP00000028227.1"/>
    <property type="gene ID" value="ENSPMRG00000018225.1"/>
</dbReference>
<reference evidence="1" key="3">
    <citation type="submission" date="2025-09" db="UniProtKB">
        <authorList>
            <consortium name="Ensembl"/>
        </authorList>
    </citation>
    <scope>IDENTIFICATION</scope>
</reference>
<name>A0A670JZT1_PODMU</name>
<organism evidence="1 2">
    <name type="scientific">Podarcis muralis</name>
    <name type="common">Wall lizard</name>
    <name type="synonym">Lacerta muralis</name>
    <dbReference type="NCBI Taxonomy" id="64176"/>
    <lineage>
        <taxon>Eukaryota</taxon>
        <taxon>Metazoa</taxon>
        <taxon>Chordata</taxon>
        <taxon>Craniata</taxon>
        <taxon>Vertebrata</taxon>
        <taxon>Euteleostomi</taxon>
        <taxon>Lepidosauria</taxon>
        <taxon>Squamata</taxon>
        <taxon>Bifurcata</taxon>
        <taxon>Unidentata</taxon>
        <taxon>Episquamata</taxon>
        <taxon>Laterata</taxon>
        <taxon>Lacertibaenia</taxon>
        <taxon>Lacertidae</taxon>
        <taxon>Podarcis</taxon>
    </lineage>
</organism>
<reference evidence="1" key="2">
    <citation type="submission" date="2025-08" db="UniProtKB">
        <authorList>
            <consortium name="Ensembl"/>
        </authorList>
    </citation>
    <scope>IDENTIFICATION</scope>
</reference>
<accession>A0A670JZT1</accession>
<reference evidence="1 2" key="1">
    <citation type="journal article" date="2019" name="Proc. Natl. Acad. Sci. U.S.A.">
        <title>Regulatory changes in pterin and carotenoid genes underlie balanced color polymorphisms in the wall lizard.</title>
        <authorList>
            <person name="Andrade P."/>
            <person name="Pinho C."/>
            <person name="Perez I de Lanuza G."/>
            <person name="Afonso S."/>
            <person name="Brejcha J."/>
            <person name="Rubin C.J."/>
            <person name="Wallerman O."/>
            <person name="Pereira P."/>
            <person name="Sabatino S.J."/>
            <person name="Bellati A."/>
            <person name="Pellitteri-Rosa D."/>
            <person name="Bosakova Z."/>
            <person name="Bunikis I."/>
            <person name="Carretero M.A."/>
            <person name="Feiner N."/>
            <person name="Marsik P."/>
            <person name="Pauperio F."/>
            <person name="Salvi D."/>
            <person name="Soler L."/>
            <person name="While G.M."/>
            <person name="Uller T."/>
            <person name="Font E."/>
            <person name="Andersson L."/>
            <person name="Carneiro M."/>
        </authorList>
    </citation>
    <scope>NUCLEOTIDE SEQUENCE</scope>
</reference>
<evidence type="ECO:0000313" key="2">
    <source>
        <dbReference type="Proteomes" id="UP000472272"/>
    </source>
</evidence>
<protein>
    <submittedName>
        <fullName evidence="1">Uncharacterized protein</fullName>
    </submittedName>
</protein>
<proteinExistence type="predicted"/>
<keyword evidence="2" id="KW-1185">Reference proteome</keyword>
<dbReference type="Proteomes" id="UP000472272">
    <property type="component" value="Chromosome 14"/>
</dbReference>
<dbReference type="AlphaFoldDB" id="A0A670JZT1"/>
<evidence type="ECO:0000313" key="1">
    <source>
        <dbReference type="Ensembl" id="ENSPMRP00000028227.1"/>
    </source>
</evidence>